<dbReference type="Gene3D" id="3.30.830.10">
    <property type="entry name" value="Metalloenzyme, LuxS/M16 peptidase-like"/>
    <property type="match status" value="4"/>
</dbReference>
<evidence type="ECO:0000313" key="5">
    <source>
        <dbReference type="EMBL" id="ORX91942.1"/>
    </source>
</evidence>
<organism evidence="5 6">
    <name type="scientific">Neocallimastix californiae</name>
    <dbReference type="NCBI Taxonomy" id="1754190"/>
    <lineage>
        <taxon>Eukaryota</taxon>
        <taxon>Fungi</taxon>
        <taxon>Fungi incertae sedis</taxon>
        <taxon>Chytridiomycota</taxon>
        <taxon>Chytridiomycota incertae sedis</taxon>
        <taxon>Neocallimastigomycetes</taxon>
        <taxon>Neocallimastigales</taxon>
        <taxon>Neocallimastigaceae</taxon>
        <taxon>Neocallimastix</taxon>
    </lineage>
</organism>
<feature type="coiled-coil region" evidence="1">
    <location>
        <begin position="581"/>
        <end position="608"/>
    </location>
</feature>
<dbReference type="InterPro" id="IPR007863">
    <property type="entry name" value="Peptidase_M16_C"/>
</dbReference>
<dbReference type="Pfam" id="PF00675">
    <property type="entry name" value="Peptidase_M16"/>
    <property type="match status" value="1"/>
</dbReference>
<dbReference type="Pfam" id="PF05193">
    <property type="entry name" value="Peptidase_M16_C"/>
    <property type="match status" value="1"/>
</dbReference>
<evidence type="ECO:0000313" key="6">
    <source>
        <dbReference type="Proteomes" id="UP000193920"/>
    </source>
</evidence>
<dbReference type="PANTHER" id="PTHR43016">
    <property type="entry name" value="PRESEQUENCE PROTEASE"/>
    <property type="match status" value="1"/>
</dbReference>
<dbReference type="InterPro" id="IPR011765">
    <property type="entry name" value="Pept_M16_N"/>
</dbReference>
<comment type="caution">
    <text evidence="5">The sequence shown here is derived from an EMBL/GenBank/DDBJ whole genome shotgun (WGS) entry which is preliminary data.</text>
</comment>
<dbReference type="InterPro" id="IPR011249">
    <property type="entry name" value="Metalloenz_LuxS/M16"/>
</dbReference>
<feature type="region of interest" description="Disordered" evidence="2">
    <location>
        <begin position="359"/>
        <end position="379"/>
    </location>
</feature>
<feature type="domain" description="Peptidase M16 C-terminal" evidence="4">
    <location>
        <begin position="194"/>
        <end position="343"/>
    </location>
</feature>
<keyword evidence="6" id="KW-1185">Reference proteome</keyword>
<dbReference type="AlphaFoldDB" id="A0A1Y1Y1P8"/>
<evidence type="ECO:0000259" key="3">
    <source>
        <dbReference type="Pfam" id="PF00675"/>
    </source>
</evidence>
<dbReference type="EMBL" id="MCOG01000839">
    <property type="protein sequence ID" value="ORX91942.1"/>
    <property type="molecule type" value="Genomic_DNA"/>
</dbReference>
<feature type="domain" description="Peptidase M16 N-terminal" evidence="3">
    <location>
        <begin position="54"/>
        <end position="136"/>
    </location>
</feature>
<dbReference type="PANTHER" id="PTHR43016:SF6">
    <property type="entry name" value="PEPTIDASE M16 N-TERMINAL DOMAIN-CONTAINING PROTEIN"/>
    <property type="match status" value="1"/>
</dbReference>
<feature type="non-terminal residue" evidence="5">
    <location>
        <position position="1187"/>
    </location>
</feature>
<keyword evidence="1" id="KW-0175">Coiled coil</keyword>
<dbReference type="FunFam" id="3.30.830.10:FF:000015">
    <property type="entry name" value="Putative zinc metalloprotease"/>
    <property type="match status" value="1"/>
</dbReference>
<dbReference type="SUPFAM" id="SSF63411">
    <property type="entry name" value="LuxS/MPP-like metallohydrolase"/>
    <property type="match status" value="4"/>
</dbReference>
<dbReference type="OrthoDB" id="4953at2759"/>
<dbReference type="Proteomes" id="UP000193920">
    <property type="component" value="Unassembled WGS sequence"/>
</dbReference>
<gene>
    <name evidence="5" type="ORF">LY90DRAFT_393667</name>
</gene>
<dbReference type="GO" id="GO:0046872">
    <property type="term" value="F:metal ion binding"/>
    <property type="evidence" value="ECO:0007669"/>
    <property type="project" value="InterPro"/>
</dbReference>
<reference evidence="5 6" key="1">
    <citation type="submission" date="2016-08" db="EMBL/GenBank/DDBJ databases">
        <title>A Parts List for Fungal Cellulosomes Revealed by Comparative Genomics.</title>
        <authorList>
            <consortium name="DOE Joint Genome Institute"/>
            <person name="Haitjema C.H."/>
            <person name="Gilmore S.P."/>
            <person name="Henske J.K."/>
            <person name="Solomon K.V."/>
            <person name="De Groot R."/>
            <person name="Kuo A."/>
            <person name="Mondo S.J."/>
            <person name="Salamov A.A."/>
            <person name="Labutti K."/>
            <person name="Zhao Z."/>
            <person name="Chiniquy J."/>
            <person name="Barry K."/>
            <person name="Brewer H.M."/>
            <person name="Purvine S.O."/>
            <person name="Wright A.T."/>
            <person name="Boxma B."/>
            <person name="Van Alen T."/>
            <person name="Hackstein J.H."/>
            <person name="Baker S.E."/>
            <person name="Grigoriev I.V."/>
            <person name="O'Malley M.A."/>
        </authorList>
    </citation>
    <scope>NUCLEOTIDE SEQUENCE [LARGE SCALE GENOMIC DNA]</scope>
    <source>
        <strain evidence="5 6">G1</strain>
    </source>
</reference>
<evidence type="ECO:0000256" key="2">
    <source>
        <dbReference type="SAM" id="MobiDB-lite"/>
    </source>
</evidence>
<evidence type="ECO:0000259" key="4">
    <source>
        <dbReference type="Pfam" id="PF05193"/>
    </source>
</evidence>
<proteinExistence type="predicted"/>
<sequence>MSFILESTSSFNTQPNQSLEINTYKYEKSDFRVIFIDVPGPLCSTTIVVPTLSPNNKGLPHTLEHLIFCGSKNYPYRGYLDSLANRCLSTGTNAYTMEDNTGYTLVTAGAEGTINILPIFLDHVIQPTLRPYQFLTEIYHIDGTAKQKGVVYCEMASRENTEPDLIDLHLRINLFQNKSTYSYECGGLTKDIKNLTNDEIIEYHKKFYDPSNISVIICGLIDKDKVLKSLEDVPELLCSHKDTSIIDIPAIEYPPFPVVENNLISETVHFPVSDDDVGSISYAWRGPALENLKDIVGLDVIFRYLNETSASPLYQRFIERKIPLASDVDFELKGTVDTCLFLIFSGVPYITEGGKDQEVEADDENNNDNNNMLDKDAKTSEEDEIVDNLEDLFKPGVFFQKLMEIFKNFAENGFPNESLIKKTIERHRIKMYEELEEDPHEILTTYVIHDLLRYNFAVHSELHDAKHENATKPIIGTRNQIFNILNELENYPQEFWKNLVKKYIIETLTIEVLMVPDPDLANEQASKEIQDQENRIKELGPEKLKHLDEELEKALKDNEINIPQEVLDNMPPIPDVTKIPLFRGKATIKQLLNEKEKANREQLSLNNNNLPSPIQPANQYDLSRPFSYLQYVKTDTYFTQVKIYLNTAHIPEKLREYFVLFQEMLFCTPVEIPKEFNKDNKPKLMNYQSVVEYTSELCTSNEAALGIGNEIFYVNYLSETFVINASSERNKYNELCEWMIMILMFSKFNEERIISTAKNLLSQLTETKREGSEMLSAISTKIIAECNNDNSNTSLLNDLAISVFNQENFLQKIITSVNEGKTNEIIQNLEEIQKCILKSIEMIAEEAEESKSSPIYKKKEIIPGFVQLAMPCDYDHDHDPIQEFLSCWDKCYKIYQNQLNVNSMKISSNVEINEKNNNKNLYSISSTFPFPRKPFNINSIDEAHRSVMVPIAGLCTSFLNQYVEAEILSPLPNKDIYAVTVLAELLTRTEGPLYTSIRGNGYAYDGSLYLYLWNGQLTFSLYDSSEPQRATMEFYQIIEEMNTEKGWSKICSDFHIDTAKASVVYKNVYSKSTASGVVYSHLRDALRGFIDKSYNKCIQEVTSADLKRVYNKYYRKFLDPSKRFTVITTLIGDATKQIKEAFAHPDLSAYNALDKDHPEKYAIPFQESSMESLKIQYNIDVDKMSIY</sequence>
<accession>A0A1Y1Y1P8</accession>
<name>A0A1Y1Y1P8_9FUNG</name>
<dbReference type="STRING" id="1754190.A0A1Y1Y1P8"/>
<evidence type="ECO:0000256" key="1">
    <source>
        <dbReference type="SAM" id="Coils"/>
    </source>
</evidence>
<protein>
    <submittedName>
        <fullName evidence="5">Uncharacterized protein</fullName>
    </submittedName>
</protein>